<dbReference type="RefSeq" id="WP_211367115.1">
    <property type="nucleotide sequence ID" value="NZ_VFPA01000006.1"/>
</dbReference>
<evidence type="ECO:0000259" key="3">
    <source>
        <dbReference type="PROSITE" id="PS50883"/>
    </source>
</evidence>
<dbReference type="Pfam" id="PF00563">
    <property type="entry name" value="EAL"/>
    <property type="match status" value="1"/>
</dbReference>
<dbReference type="SUPFAM" id="SSF55785">
    <property type="entry name" value="PYP-like sensor domain (PAS domain)"/>
    <property type="match status" value="1"/>
</dbReference>
<dbReference type="NCBIfam" id="TIGR00254">
    <property type="entry name" value="GGDEF"/>
    <property type="match status" value="1"/>
</dbReference>
<dbReference type="PROSITE" id="PS50113">
    <property type="entry name" value="PAC"/>
    <property type="match status" value="1"/>
</dbReference>
<dbReference type="PANTHER" id="PTHR44757">
    <property type="entry name" value="DIGUANYLATE CYCLASE DGCP"/>
    <property type="match status" value="1"/>
</dbReference>
<dbReference type="CDD" id="cd01949">
    <property type="entry name" value="GGDEF"/>
    <property type="match status" value="1"/>
</dbReference>
<organism evidence="5 6">
    <name type="scientific">Pseudonocardia kunmingensis</name>
    <dbReference type="NCBI Taxonomy" id="630975"/>
    <lineage>
        <taxon>Bacteria</taxon>
        <taxon>Bacillati</taxon>
        <taxon>Actinomycetota</taxon>
        <taxon>Actinomycetes</taxon>
        <taxon>Pseudonocardiales</taxon>
        <taxon>Pseudonocardiaceae</taxon>
        <taxon>Pseudonocardia</taxon>
    </lineage>
</organism>
<evidence type="ECO:0000259" key="2">
    <source>
        <dbReference type="PROSITE" id="PS50113"/>
    </source>
</evidence>
<dbReference type="NCBIfam" id="TIGR00229">
    <property type="entry name" value="sensory_box"/>
    <property type="match status" value="1"/>
</dbReference>
<evidence type="ECO:0000313" key="6">
    <source>
        <dbReference type="Proteomes" id="UP000315677"/>
    </source>
</evidence>
<feature type="domain" description="PAC" evidence="2">
    <location>
        <begin position="225"/>
        <end position="277"/>
    </location>
</feature>
<dbReference type="CDD" id="cd01948">
    <property type="entry name" value="EAL"/>
    <property type="match status" value="1"/>
</dbReference>
<evidence type="ECO:0000259" key="4">
    <source>
        <dbReference type="PROSITE" id="PS50887"/>
    </source>
</evidence>
<dbReference type="PROSITE" id="PS50887">
    <property type="entry name" value="GGDEF"/>
    <property type="match status" value="1"/>
</dbReference>
<dbReference type="AlphaFoldDB" id="A0A543D0M8"/>
<name>A0A543D0M8_9PSEU</name>
<dbReference type="SMART" id="SM00091">
    <property type="entry name" value="PAS"/>
    <property type="match status" value="1"/>
</dbReference>
<feature type="domain" description="GGDEF" evidence="4">
    <location>
        <begin position="308"/>
        <end position="441"/>
    </location>
</feature>
<dbReference type="Gene3D" id="3.30.450.20">
    <property type="entry name" value="PAS domain"/>
    <property type="match status" value="1"/>
</dbReference>
<dbReference type="Gene3D" id="3.20.20.450">
    <property type="entry name" value="EAL domain"/>
    <property type="match status" value="1"/>
</dbReference>
<feature type="domain" description="PAS" evidence="1">
    <location>
        <begin position="151"/>
        <end position="221"/>
    </location>
</feature>
<dbReference type="InterPro" id="IPR001610">
    <property type="entry name" value="PAC"/>
</dbReference>
<dbReference type="Proteomes" id="UP000315677">
    <property type="component" value="Unassembled WGS sequence"/>
</dbReference>
<evidence type="ECO:0000259" key="1">
    <source>
        <dbReference type="PROSITE" id="PS50112"/>
    </source>
</evidence>
<accession>A0A543D0M8</accession>
<dbReference type="InterPro" id="IPR000014">
    <property type="entry name" value="PAS"/>
</dbReference>
<dbReference type="InterPro" id="IPR000160">
    <property type="entry name" value="GGDEF_dom"/>
</dbReference>
<dbReference type="InterPro" id="IPR043128">
    <property type="entry name" value="Rev_trsase/Diguanyl_cyclase"/>
</dbReference>
<keyword evidence="6" id="KW-1185">Reference proteome</keyword>
<feature type="domain" description="EAL" evidence="3">
    <location>
        <begin position="450"/>
        <end position="709"/>
    </location>
</feature>
<comment type="caution">
    <text evidence="5">The sequence shown here is derived from an EMBL/GenBank/DDBJ whole genome shotgun (WGS) entry which is preliminary data.</text>
</comment>
<dbReference type="Pfam" id="PF08447">
    <property type="entry name" value="PAS_3"/>
    <property type="match status" value="1"/>
</dbReference>
<dbReference type="CDD" id="cd00130">
    <property type="entry name" value="PAS"/>
    <property type="match status" value="1"/>
</dbReference>
<dbReference type="InterPro" id="IPR035965">
    <property type="entry name" value="PAS-like_dom_sf"/>
</dbReference>
<dbReference type="SUPFAM" id="SSF141868">
    <property type="entry name" value="EAL domain-like"/>
    <property type="match status" value="1"/>
</dbReference>
<proteinExistence type="predicted"/>
<dbReference type="InterPro" id="IPR000700">
    <property type="entry name" value="PAS-assoc_C"/>
</dbReference>
<dbReference type="InterPro" id="IPR001633">
    <property type="entry name" value="EAL_dom"/>
</dbReference>
<dbReference type="EMBL" id="VFPA01000006">
    <property type="protein sequence ID" value="TQM02896.1"/>
    <property type="molecule type" value="Genomic_DNA"/>
</dbReference>
<dbReference type="Pfam" id="PF00990">
    <property type="entry name" value="GGDEF"/>
    <property type="match status" value="1"/>
</dbReference>
<dbReference type="PROSITE" id="PS50883">
    <property type="entry name" value="EAL"/>
    <property type="match status" value="1"/>
</dbReference>
<dbReference type="SUPFAM" id="SSF55073">
    <property type="entry name" value="Nucleotide cyclase"/>
    <property type="match status" value="1"/>
</dbReference>
<dbReference type="SMART" id="SM00086">
    <property type="entry name" value="PAC"/>
    <property type="match status" value="1"/>
</dbReference>
<gene>
    <name evidence="5" type="ORF">FB558_7539</name>
</gene>
<evidence type="ECO:0000313" key="5">
    <source>
        <dbReference type="EMBL" id="TQM02896.1"/>
    </source>
</evidence>
<protein>
    <submittedName>
        <fullName evidence="5">Diguanylate cyclase/phosphodiesterase with PAS/PAC sensor(S)</fullName>
    </submittedName>
</protein>
<sequence length="721" mass="77711">MVIGPEDDTDCVRRRFARRWSAAVAGTSYVSLRPDELTDYLAGLTDRLVDVLDAASHDPARAHRIGVELVAAHFTGTETLSRSLAVLGEELPALVGDPPPPDLSRRLGSTLGALAAGYAEALCERTVDEQEAIRRALLAARRESEARLATSESRLRAMFTEAAIGIGIGDLDGNIQEVNPALVRMFGYTAEEFTRRNVSAMVHPDDAPSVWPLYEQLVRGLRDHFRIEKRFSRADGEIIWTNLTVSLVRDADGAPAYQVAMLEDVTDRQQLQATLAHLAYHDPLTELPNRTLFSRRLAEAFSDPAGSRRVGLCSLDLDGFKRVNDSLGHDVGDQLLVAVAGRLADCCGPDRLLARMGGDEFVVLTDGSGGSAEVVTLAEEIITAMTAPFRLGGRDLSVTASIGVVEQAVAETTPAELMSAADITLYRAKHDGKGRYAVFDRGRTDLEIARFTLSATLPAAIERGEFVVHYQPLVTLSDGALRGVEALVRWHHPTFGLLQPDRFIELAEETGAIVTLGRWVLAHACAQARAWRDEFGAAAPLLSVNLSPRQLEDPDLVADVTAILLDTGLEPGQLQLELTEQAVMRDEPGPLKALRALDDLGVGIAVDDFGTGYSNLSTLPRLPVRGLKLDGSFVRTLRGGDATNPTDELIVSTVIGLAHGLDLTVTAEGIETADQLERLRALGCDVGQGWLFAKAVPAEEITGMLRAHRSAGEPTAGRTGT</sequence>
<reference evidence="5 6" key="1">
    <citation type="submission" date="2019-06" db="EMBL/GenBank/DDBJ databases">
        <title>Sequencing the genomes of 1000 actinobacteria strains.</title>
        <authorList>
            <person name="Klenk H.-P."/>
        </authorList>
    </citation>
    <scope>NUCLEOTIDE SEQUENCE [LARGE SCALE GENOMIC DNA]</scope>
    <source>
        <strain evidence="5 6">DSM 45301</strain>
    </source>
</reference>
<dbReference type="InterPro" id="IPR035919">
    <property type="entry name" value="EAL_sf"/>
</dbReference>
<dbReference type="InterPro" id="IPR029787">
    <property type="entry name" value="Nucleotide_cyclase"/>
</dbReference>
<dbReference type="SMART" id="SM00267">
    <property type="entry name" value="GGDEF"/>
    <property type="match status" value="1"/>
</dbReference>
<dbReference type="PROSITE" id="PS50112">
    <property type="entry name" value="PAS"/>
    <property type="match status" value="1"/>
</dbReference>
<dbReference type="SMART" id="SM00052">
    <property type="entry name" value="EAL"/>
    <property type="match status" value="1"/>
</dbReference>
<dbReference type="InterPro" id="IPR052155">
    <property type="entry name" value="Biofilm_reg_signaling"/>
</dbReference>
<dbReference type="InterPro" id="IPR013655">
    <property type="entry name" value="PAS_fold_3"/>
</dbReference>
<dbReference type="PANTHER" id="PTHR44757:SF2">
    <property type="entry name" value="BIOFILM ARCHITECTURE MAINTENANCE PROTEIN MBAA"/>
    <property type="match status" value="1"/>
</dbReference>
<dbReference type="Gene3D" id="3.30.70.270">
    <property type="match status" value="1"/>
</dbReference>